<evidence type="ECO:0000313" key="3">
    <source>
        <dbReference type="Proteomes" id="UP000011668"/>
    </source>
</evidence>
<sequence length="107" mass="12094">MAREIRPTCPGGRDREGSRSRDRTSTRERDARVERGAGRSRARIPLIGHVASLIFSHHQAIEPSRRRRKNNVPLDSFVGGCYLLHLRLDHTSVLVQSPPSIQSFTLI</sequence>
<dbReference type="HOGENOM" id="CLU_2211759_0_0_1"/>
<feature type="compositionally biased region" description="Basic and acidic residues" evidence="1">
    <location>
        <begin position="1"/>
        <end position="37"/>
    </location>
</feature>
<feature type="region of interest" description="Disordered" evidence="1">
    <location>
        <begin position="1"/>
        <end position="40"/>
    </location>
</feature>
<evidence type="ECO:0000313" key="2">
    <source>
        <dbReference type="EMBL" id="ELU37412.1"/>
    </source>
</evidence>
<reference evidence="2 3" key="1">
    <citation type="journal article" date="2013" name="Nat. Commun.">
        <title>The evolution and pathogenic mechanisms of the rice sheath blight pathogen.</title>
        <authorList>
            <person name="Zheng A."/>
            <person name="Lin R."/>
            <person name="Xu L."/>
            <person name="Qin P."/>
            <person name="Tang C."/>
            <person name="Ai P."/>
            <person name="Zhang D."/>
            <person name="Liu Y."/>
            <person name="Sun Z."/>
            <person name="Feng H."/>
            <person name="Wang Y."/>
            <person name="Chen Y."/>
            <person name="Liang X."/>
            <person name="Fu R."/>
            <person name="Li Q."/>
            <person name="Zhang J."/>
            <person name="Yu X."/>
            <person name="Xie Z."/>
            <person name="Ding L."/>
            <person name="Guan P."/>
            <person name="Tang J."/>
            <person name="Liang Y."/>
            <person name="Wang S."/>
            <person name="Deng Q."/>
            <person name="Li S."/>
            <person name="Zhu J."/>
            <person name="Wang L."/>
            <person name="Liu H."/>
            <person name="Li P."/>
        </authorList>
    </citation>
    <scope>NUCLEOTIDE SEQUENCE [LARGE SCALE GENOMIC DNA]</scope>
    <source>
        <strain evidence="3">AG-1 IA</strain>
    </source>
</reference>
<protein>
    <submittedName>
        <fullName evidence="2">Uncharacterized protein</fullName>
    </submittedName>
</protein>
<dbReference type="Proteomes" id="UP000011668">
    <property type="component" value="Unassembled WGS sequence"/>
</dbReference>
<dbReference type="EMBL" id="AFRT01002651">
    <property type="protein sequence ID" value="ELU37412.1"/>
    <property type="molecule type" value="Genomic_DNA"/>
</dbReference>
<gene>
    <name evidence="2" type="ORF">AG1IA_08557</name>
</gene>
<dbReference type="AlphaFoldDB" id="L8WKZ6"/>
<keyword evidence="3" id="KW-1185">Reference proteome</keyword>
<evidence type="ECO:0000256" key="1">
    <source>
        <dbReference type="SAM" id="MobiDB-lite"/>
    </source>
</evidence>
<name>L8WKZ6_THACA</name>
<accession>L8WKZ6</accession>
<organism evidence="2 3">
    <name type="scientific">Thanatephorus cucumeris (strain AG1-IA)</name>
    <name type="common">Rice sheath blight fungus</name>
    <name type="synonym">Rhizoctonia solani</name>
    <dbReference type="NCBI Taxonomy" id="983506"/>
    <lineage>
        <taxon>Eukaryota</taxon>
        <taxon>Fungi</taxon>
        <taxon>Dikarya</taxon>
        <taxon>Basidiomycota</taxon>
        <taxon>Agaricomycotina</taxon>
        <taxon>Agaricomycetes</taxon>
        <taxon>Cantharellales</taxon>
        <taxon>Ceratobasidiaceae</taxon>
        <taxon>Rhizoctonia</taxon>
        <taxon>Rhizoctonia solani AG-1</taxon>
    </lineage>
</organism>
<proteinExistence type="predicted"/>
<comment type="caution">
    <text evidence="2">The sequence shown here is derived from an EMBL/GenBank/DDBJ whole genome shotgun (WGS) entry which is preliminary data.</text>
</comment>